<sequence>MAIKISLTGGVDFNGYLADFAENFVANGRGAFSNGLSGDEYTLWSGEGSAPPIADGQAIVVDSGAAGDLAYNFVNHTIGGTIDTIDFGQGVTDAGGGDYSTDSDVLFSGLGLESTGADGIVNKLVLDLMNGNTDVLLSILKSSDLNFVGSDKADSIVSFGGNDTLSGGKGKDYLDGGAGNDLLKGGAGADTLIGGAGADTLIGGKGNDVLTGGKGRDTFVFESGSGHDIITDFQGGPGKGDVISFTSGQFSNFKNVLAHAENNANGDAVITIDANTTITLTGFGVEDLHKSDFLFG</sequence>
<evidence type="ECO:0000313" key="3">
    <source>
        <dbReference type="EMBL" id="PZQ12990.1"/>
    </source>
</evidence>
<comment type="subcellular location">
    <subcellularLocation>
        <location evidence="1">Secreted</location>
    </subcellularLocation>
</comment>
<dbReference type="Proteomes" id="UP000249577">
    <property type="component" value="Unassembled WGS sequence"/>
</dbReference>
<organism evidence="3 4">
    <name type="scientific">Ancylobacter novellus</name>
    <name type="common">Thiobacillus novellus</name>
    <dbReference type="NCBI Taxonomy" id="921"/>
    <lineage>
        <taxon>Bacteria</taxon>
        <taxon>Pseudomonadati</taxon>
        <taxon>Pseudomonadota</taxon>
        <taxon>Alphaproteobacteria</taxon>
        <taxon>Hyphomicrobiales</taxon>
        <taxon>Xanthobacteraceae</taxon>
        <taxon>Ancylobacter</taxon>
    </lineage>
</organism>
<dbReference type="PRINTS" id="PR00313">
    <property type="entry name" value="CABNDNGRPT"/>
</dbReference>
<dbReference type="InterPro" id="IPR001343">
    <property type="entry name" value="Hemolysn_Ca-bd"/>
</dbReference>
<comment type="caution">
    <text evidence="3">The sequence shown here is derived from an EMBL/GenBank/DDBJ whole genome shotgun (WGS) entry which is preliminary data.</text>
</comment>
<dbReference type="AlphaFoldDB" id="A0A2W5MHW4"/>
<dbReference type="SUPFAM" id="SSF54621">
    <property type="entry name" value="Heme-binding protein A (HasA)"/>
    <property type="match status" value="1"/>
</dbReference>
<dbReference type="GO" id="GO:0005509">
    <property type="term" value="F:calcium ion binding"/>
    <property type="evidence" value="ECO:0007669"/>
    <property type="project" value="InterPro"/>
</dbReference>
<dbReference type="InterPro" id="IPR036912">
    <property type="entry name" value="HasA_haem-bd_sf"/>
</dbReference>
<evidence type="ECO:0000256" key="1">
    <source>
        <dbReference type="ARBA" id="ARBA00004613"/>
    </source>
</evidence>
<gene>
    <name evidence="3" type="ORF">DI565_15075</name>
</gene>
<proteinExistence type="predicted"/>
<dbReference type="PANTHER" id="PTHR38340:SF1">
    <property type="entry name" value="S-LAYER PROTEIN"/>
    <property type="match status" value="1"/>
</dbReference>
<dbReference type="InterPro" id="IPR050557">
    <property type="entry name" value="RTX_toxin/Mannuronan_C5-epim"/>
</dbReference>
<keyword evidence="2" id="KW-0964">Secreted</keyword>
<dbReference type="InterPro" id="IPR018511">
    <property type="entry name" value="Hemolysin-typ_Ca-bd_CS"/>
</dbReference>
<evidence type="ECO:0008006" key="5">
    <source>
        <dbReference type="Google" id="ProtNLM"/>
    </source>
</evidence>
<name>A0A2W5MHW4_ANCNO</name>
<dbReference type="InterPro" id="IPR010495">
    <property type="entry name" value="HasA_haem-bd"/>
</dbReference>
<reference evidence="3 4" key="1">
    <citation type="submission" date="2017-08" db="EMBL/GenBank/DDBJ databases">
        <title>Infants hospitalized years apart are colonized by the same room-sourced microbial strains.</title>
        <authorList>
            <person name="Brooks B."/>
            <person name="Olm M.R."/>
            <person name="Firek B.A."/>
            <person name="Baker R."/>
            <person name="Thomas B.C."/>
            <person name="Morowitz M.J."/>
            <person name="Banfield J.F."/>
        </authorList>
    </citation>
    <scope>NUCLEOTIDE SEQUENCE [LARGE SCALE GENOMIC DNA]</scope>
    <source>
        <strain evidence="3">S2_005_003_R2_43</strain>
    </source>
</reference>
<dbReference type="EMBL" id="QFPN01000008">
    <property type="protein sequence ID" value="PZQ12990.1"/>
    <property type="molecule type" value="Genomic_DNA"/>
</dbReference>
<dbReference type="SUPFAM" id="SSF51120">
    <property type="entry name" value="beta-Roll"/>
    <property type="match status" value="1"/>
</dbReference>
<dbReference type="Pfam" id="PF00353">
    <property type="entry name" value="HemolysinCabind"/>
    <property type="match status" value="2"/>
</dbReference>
<evidence type="ECO:0000313" key="4">
    <source>
        <dbReference type="Proteomes" id="UP000249577"/>
    </source>
</evidence>
<dbReference type="Gene3D" id="2.150.10.10">
    <property type="entry name" value="Serralysin-like metalloprotease, C-terminal"/>
    <property type="match status" value="1"/>
</dbReference>
<dbReference type="InterPro" id="IPR011049">
    <property type="entry name" value="Serralysin-like_metalloprot_C"/>
</dbReference>
<dbReference type="Pfam" id="PF06438">
    <property type="entry name" value="HasA"/>
    <property type="match status" value="1"/>
</dbReference>
<protein>
    <recommendedName>
        <fullName evidence="5">Hemolysin-type calcium-binding region</fullName>
    </recommendedName>
</protein>
<dbReference type="PANTHER" id="PTHR38340">
    <property type="entry name" value="S-LAYER PROTEIN"/>
    <property type="match status" value="1"/>
</dbReference>
<accession>A0A2W5MHW4</accession>
<dbReference type="GO" id="GO:0005576">
    <property type="term" value="C:extracellular region"/>
    <property type="evidence" value="ECO:0007669"/>
    <property type="project" value="UniProtKB-SubCell"/>
</dbReference>
<dbReference type="Gene3D" id="3.30.1500.10">
    <property type="entry name" value="Haem-binding HasA"/>
    <property type="match status" value="1"/>
</dbReference>
<dbReference type="PROSITE" id="PS00330">
    <property type="entry name" value="HEMOLYSIN_CALCIUM"/>
    <property type="match status" value="4"/>
</dbReference>
<evidence type="ECO:0000256" key="2">
    <source>
        <dbReference type="ARBA" id="ARBA00022525"/>
    </source>
</evidence>